<dbReference type="Proteomes" id="UP000288805">
    <property type="component" value="Unassembled WGS sequence"/>
</dbReference>
<sequence length="76" mass="8330">MPTSSLSGEGHGGTPPIIRVIQGGPVDEHWDSKHHWQAISQERSDVEKIGMEQYSFVLGTMEPIDGVISFGPRDLT</sequence>
<comment type="caution">
    <text evidence="1">The sequence shown here is derived from an EMBL/GenBank/DDBJ whole genome shotgun (WGS) entry which is preliminary data.</text>
</comment>
<evidence type="ECO:0000313" key="2">
    <source>
        <dbReference type="Proteomes" id="UP000288805"/>
    </source>
</evidence>
<proteinExistence type="predicted"/>
<protein>
    <submittedName>
        <fullName evidence="1">Uncharacterized protein</fullName>
    </submittedName>
</protein>
<reference evidence="1 2" key="1">
    <citation type="journal article" date="2018" name="PLoS Genet.">
        <title>Population sequencing reveals clonal diversity and ancestral inbreeding in the grapevine cultivar Chardonnay.</title>
        <authorList>
            <person name="Roach M.J."/>
            <person name="Johnson D.L."/>
            <person name="Bohlmann J."/>
            <person name="van Vuuren H.J."/>
            <person name="Jones S.J."/>
            <person name="Pretorius I.S."/>
            <person name="Schmidt S.A."/>
            <person name="Borneman A.R."/>
        </authorList>
    </citation>
    <scope>NUCLEOTIDE SEQUENCE [LARGE SCALE GENOMIC DNA]</scope>
    <source>
        <strain evidence="2">cv. Chardonnay</strain>
        <tissue evidence="1">Leaf</tissue>
    </source>
</reference>
<organism evidence="1 2">
    <name type="scientific">Vitis vinifera</name>
    <name type="common">Grape</name>
    <dbReference type="NCBI Taxonomy" id="29760"/>
    <lineage>
        <taxon>Eukaryota</taxon>
        <taxon>Viridiplantae</taxon>
        <taxon>Streptophyta</taxon>
        <taxon>Embryophyta</taxon>
        <taxon>Tracheophyta</taxon>
        <taxon>Spermatophyta</taxon>
        <taxon>Magnoliopsida</taxon>
        <taxon>eudicotyledons</taxon>
        <taxon>Gunneridae</taxon>
        <taxon>Pentapetalae</taxon>
        <taxon>rosids</taxon>
        <taxon>Vitales</taxon>
        <taxon>Vitaceae</taxon>
        <taxon>Viteae</taxon>
        <taxon>Vitis</taxon>
    </lineage>
</organism>
<dbReference type="AlphaFoldDB" id="A0A438G2D8"/>
<evidence type="ECO:0000313" key="1">
    <source>
        <dbReference type="EMBL" id="RVW66362.1"/>
    </source>
</evidence>
<dbReference type="EMBL" id="QGNW01000665">
    <property type="protein sequence ID" value="RVW66362.1"/>
    <property type="molecule type" value="Genomic_DNA"/>
</dbReference>
<name>A0A438G2D8_VITVI</name>
<gene>
    <name evidence="1" type="ORF">CK203_065177</name>
</gene>
<accession>A0A438G2D8</accession>